<dbReference type="PANTHER" id="PTHR39398">
    <property type="entry name" value="YALI0F14311P"/>
    <property type="match status" value="1"/>
</dbReference>
<evidence type="ECO:0000313" key="2">
    <source>
        <dbReference type="EMBL" id="KAJ7673523.1"/>
    </source>
</evidence>
<proteinExistence type="predicted"/>
<dbReference type="PANTHER" id="PTHR39398:SF1">
    <property type="entry name" value="CSN8_PSMD8_EIF3K DOMAIN-CONTAINING PROTEIN"/>
    <property type="match status" value="1"/>
</dbReference>
<feature type="compositionally biased region" description="Polar residues" evidence="1">
    <location>
        <begin position="1"/>
        <end position="17"/>
    </location>
</feature>
<reference evidence="2" key="1">
    <citation type="submission" date="2023-03" db="EMBL/GenBank/DDBJ databases">
        <title>Massive genome expansion in bonnet fungi (Mycena s.s.) driven by repeated elements and novel gene families across ecological guilds.</title>
        <authorList>
            <consortium name="Lawrence Berkeley National Laboratory"/>
            <person name="Harder C.B."/>
            <person name="Miyauchi S."/>
            <person name="Viragh M."/>
            <person name="Kuo A."/>
            <person name="Thoen E."/>
            <person name="Andreopoulos B."/>
            <person name="Lu D."/>
            <person name="Skrede I."/>
            <person name="Drula E."/>
            <person name="Henrissat B."/>
            <person name="Morin E."/>
            <person name="Kohler A."/>
            <person name="Barry K."/>
            <person name="LaButti K."/>
            <person name="Morin E."/>
            <person name="Salamov A."/>
            <person name="Lipzen A."/>
            <person name="Mereny Z."/>
            <person name="Hegedus B."/>
            <person name="Baldrian P."/>
            <person name="Stursova M."/>
            <person name="Weitz H."/>
            <person name="Taylor A."/>
            <person name="Grigoriev I.V."/>
            <person name="Nagy L.G."/>
            <person name="Martin F."/>
            <person name="Kauserud H."/>
        </authorList>
    </citation>
    <scope>NUCLEOTIDE SEQUENCE</scope>
    <source>
        <strain evidence="2">CBHHK067</strain>
    </source>
</reference>
<dbReference type="Proteomes" id="UP001221757">
    <property type="component" value="Unassembled WGS sequence"/>
</dbReference>
<gene>
    <name evidence="2" type="ORF">B0H17DRAFT_1082852</name>
</gene>
<dbReference type="EMBL" id="JARKIE010000161">
    <property type="protein sequence ID" value="KAJ7673523.1"/>
    <property type="molecule type" value="Genomic_DNA"/>
</dbReference>
<organism evidence="2 3">
    <name type="scientific">Mycena rosella</name>
    <name type="common">Pink bonnet</name>
    <name type="synonym">Agaricus rosellus</name>
    <dbReference type="NCBI Taxonomy" id="1033263"/>
    <lineage>
        <taxon>Eukaryota</taxon>
        <taxon>Fungi</taxon>
        <taxon>Dikarya</taxon>
        <taxon>Basidiomycota</taxon>
        <taxon>Agaricomycotina</taxon>
        <taxon>Agaricomycetes</taxon>
        <taxon>Agaricomycetidae</taxon>
        <taxon>Agaricales</taxon>
        <taxon>Marasmiineae</taxon>
        <taxon>Mycenaceae</taxon>
        <taxon>Mycena</taxon>
    </lineage>
</organism>
<dbReference type="AlphaFoldDB" id="A0AAD7G787"/>
<name>A0AAD7G787_MYCRO</name>
<evidence type="ECO:0000313" key="3">
    <source>
        <dbReference type="Proteomes" id="UP001221757"/>
    </source>
</evidence>
<protein>
    <submittedName>
        <fullName evidence="2">Uncharacterized protein</fullName>
    </submittedName>
</protein>
<keyword evidence="3" id="KW-1185">Reference proteome</keyword>
<evidence type="ECO:0000256" key="1">
    <source>
        <dbReference type="SAM" id="MobiDB-lite"/>
    </source>
</evidence>
<accession>A0AAD7G787</accession>
<sequence>MLMSGNSNWRNTESSRGSPEWRGSRGRPQGAASAAPRRKMEHIASVSRSSGLEKDGDALKNFEVQDEYREFIQGKLNDMWKRYPRSPAETEAEARQRVDTQENVLILFRKLREGIISSKRVGQFTLEVYETSLYLAVLFDSPRHISPVIPALLSYLQLPSTEPHQHCVHTVLVCLLHHLVAAYPSQREFHSQLASVPKGFFPDGSEARVWIKSLAGCIRARNYAKIDKMTQLSALPVDEPGKSVVEQMAALNLFPELNRDISRKAFYHLLDCLRNKAREMAWTVMRAAYRELSCQLDPHLDTRSWLGRSLGLLSSLPGSCPIDLDQWLETESGLGHVRKKDGIDGRWIVCKPR</sequence>
<feature type="region of interest" description="Disordered" evidence="1">
    <location>
        <begin position="1"/>
        <end position="53"/>
    </location>
</feature>
<comment type="caution">
    <text evidence="2">The sequence shown here is derived from an EMBL/GenBank/DDBJ whole genome shotgun (WGS) entry which is preliminary data.</text>
</comment>